<proteinExistence type="predicted"/>
<gene>
    <name evidence="3" type="ORF">JL102_02680</name>
</gene>
<feature type="transmembrane region" description="Helical" evidence="1">
    <location>
        <begin position="39"/>
        <end position="55"/>
    </location>
</feature>
<feature type="domain" description="VanZ-like" evidence="2">
    <location>
        <begin position="37"/>
        <end position="116"/>
    </location>
</feature>
<dbReference type="Proteomes" id="UP000659388">
    <property type="component" value="Unassembled WGS sequence"/>
</dbReference>
<evidence type="ECO:0000313" key="3">
    <source>
        <dbReference type="EMBL" id="MBL3655019.1"/>
    </source>
</evidence>
<organism evidence="3 4">
    <name type="scientific">Fulvivirga sediminis</name>
    <dbReference type="NCBI Taxonomy" id="2803949"/>
    <lineage>
        <taxon>Bacteria</taxon>
        <taxon>Pseudomonadati</taxon>
        <taxon>Bacteroidota</taxon>
        <taxon>Cytophagia</taxon>
        <taxon>Cytophagales</taxon>
        <taxon>Fulvivirgaceae</taxon>
        <taxon>Fulvivirga</taxon>
    </lineage>
</organism>
<reference evidence="3" key="1">
    <citation type="submission" date="2021-01" db="EMBL/GenBank/DDBJ databases">
        <title>Fulvivirga kasyanovii gen. nov., sp nov., a novel member of the phylum Bacteroidetes isolated from seawater in a mussel farm.</title>
        <authorList>
            <person name="Zhao L.-H."/>
            <person name="Wang Z.-J."/>
        </authorList>
    </citation>
    <scope>NUCLEOTIDE SEQUENCE</scope>
    <source>
        <strain evidence="3">2943</strain>
    </source>
</reference>
<keyword evidence="1" id="KW-0472">Membrane</keyword>
<name>A0A937F5H4_9BACT</name>
<feature type="transmembrane region" description="Helical" evidence="1">
    <location>
        <begin position="67"/>
        <end position="87"/>
    </location>
</feature>
<dbReference type="Pfam" id="PF04892">
    <property type="entry name" value="VanZ"/>
    <property type="match status" value="1"/>
</dbReference>
<sequence>MNIYLIGAFLWSLLILVLTLTPGESVPDVGLFDYDKLGHAFIFFVLSFLSINGIYRHPRYNAKVNKAVIIGVLFSAFYGFTIELIQSVIPGRSMEAMDAIANIIGAILGLSLFYLMNKLRT</sequence>
<dbReference type="NCBIfam" id="NF037970">
    <property type="entry name" value="vanZ_1"/>
    <property type="match status" value="1"/>
</dbReference>
<evidence type="ECO:0000313" key="4">
    <source>
        <dbReference type="Proteomes" id="UP000659388"/>
    </source>
</evidence>
<accession>A0A937F5H4</accession>
<keyword evidence="4" id="KW-1185">Reference proteome</keyword>
<comment type="caution">
    <text evidence="3">The sequence shown here is derived from an EMBL/GenBank/DDBJ whole genome shotgun (WGS) entry which is preliminary data.</text>
</comment>
<protein>
    <submittedName>
        <fullName evidence="3">VanZ family protein</fullName>
    </submittedName>
</protein>
<dbReference type="PANTHER" id="PTHR28008">
    <property type="entry name" value="DOMAIN PROTEIN, PUTATIVE (AFU_ORTHOLOGUE AFUA_3G10980)-RELATED"/>
    <property type="match status" value="1"/>
</dbReference>
<evidence type="ECO:0000256" key="1">
    <source>
        <dbReference type="SAM" id="Phobius"/>
    </source>
</evidence>
<dbReference type="RefSeq" id="WP_202242126.1">
    <property type="nucleotide sequence ID" value="NZ_JAESIY010000001.1"/>
</dbReference>
<keyword evidence="1" id="KW-0812">Transmembrane</keyword>
<keyword evidence="1" id="KW-1133">Transmembrane helix</keyword>
<dbReference type="AlphaFoldDB" id="A0A937F5H4"/>
<dbReference type="PANTHER" id="PTHR28008:SF1">
    <property type="entry name" value="DOMAIN PROTEIN, PUTATIVE (AFU_ORTHOLOGUE AFUA_3G10980)-RELATED"/>
    <property type="match status" value="1"/>
</dbReference>
<dbReference type="EMBL" id="JAESIY010000001">
    <property type="protein sequence ID" value="MBL3655019.1"/>
    <property type="molecule type" value="Genomic_DNA"/>
</dbReference>
<dbReference type="InterPro" id="IPR006976">
    <property type="entry name" value="VanZ-like"/>
</dbReference>
<feature type="transmembrane region" description="Helical" evidence="1">
    <location>
        <begin position="99"/>
        <end position="116"/>
    </location>
</feature>
<evidence type="ECO:0000259" key="2">
    <source>
        <dbReference type="Pfam" id="PF04892"/>
    </source>
</evidence>